<comment type="pathway">
    <text evidence="3">tRNA modification; 5-methoxycarbonylmethyl-2-thiouridine-tRNA biosynthesis.</text>
</comment>
<dbReference type="HOGENOM" id="CLU_069162_0_0_1"/>
<evidence type="ECO:0000256" key="3">
    <source>
        <dbReference type="ARBA" id="ARBA00005043"/>
    </source>
</evidence>
<dbReference type="UniPathway" id="UPA00988"/>
<dbReference type="InterPro" id="IPR019519">
    <property type="entry name" value="Elp5"/>
</dbReference>
<dbReference type="GO" id="GO:0002098">
    <property type="term" value="P:tRNA wobble uridine modification"/>
    <property type="evidence" value="ECO:0007669"/>
    <property type="project" value="InterPro"/>
</dbReference>
<sequence>MPPLLASTLTKSTQRLLLLQSSTAQSCLPIIRRLVTETRSNLSHPGSTLLFCLLYPPSAFAGAAQLGSECLRTFDWTGNVPGYTLGCTITPPDIREEIRAAVRSAPPGPVVVIVDSVDTLFSDLGSLAKTEQFLSEIFGLVCSRSGSRLVLHVLAPSPLIPILTQTRFSPALTHIIAHPPALLSHLATAYLTPPPPLSTPEKFWRVFLPIADRHYESEKLVFTSDGEGPGSAEFAVELLVRGADGSARRKGVEHVLEGWIDSHNSSGGCPCDLQDLDDLKGLWKRNTIEEIVPDPTQNLPFNLNLTAQQQLSRAQVPLPYEHNGTSKDKGVDVTPAAILYDPDSADDIDDDDPDEDLDI</sequence>
<comment type="subcellular location">
    <subcellularLocation>
        <location evidence="2">Cytoplasm</location>
    </subcellularLocation>
    <subcellularLocation>
        <location evidence="1">Nucleus</location>
    </subcellularLocation>
</comment>
<dbReference type="STRING" id="599839.J4GNV7"/>
<name>J4GNV7_9APHY</name>
<evidence type="ECO:0000256" key="7">
    <source>
        <dbReference type="ARBA" id="ARBA00022694"/>
    </source>
</evidence>
<reference evidence="10 11" key="1">
    <citation type="journal article" date="2012" name="Appl. Environ. Microbiol.">
        <title>Short-read sequencing for genomic analysis of the brown rot fungus Fibroporia radiculosa.</title>
        <authorList>
            <person name="Tang J.D."/>
            <person name="Perkins A.D."/>
            <person name="Sonstegard T.S."/>
            <person name="Schroeder S.G."/>
            <person name="Burgess S.C."/>
            <person name="Diehl S.V."/>
        </authorList>
    </citation>
    <scope>NUCLEOTIDE SEQUENCE [LARGE SCALE GENOMIC DNA]</scope>
    <source>
        <strain evidence="10 11">TFFH 294</strain>
    </source>
</reference>
<keyword evidence="6" id="KW-0963">Cytoplasm</keyword>
<dbReference type="GO" id="GO:0005829">
    <property type="term" value="C:cytosol"/>
    <property type="evidence" value="ECO:0007669"/>
    <property type="project" value="TreeGrafter"/>
</dbReference>
<dbReference type="OrthoDB" id="166907at2759"/>
<dbReference type="GO" id="GO:0005634">
    <property type="term" value="C:nucleus"/>
    <property type="evidence" value="ECO:0007669"/>
    <property type="project" value="UniProtKB-SubCell"/>
</dbReference>
<evidence type="ECO:0000313" key="10">
    <source>
        <dbReference type="EMBL" id="CCM01945.1"/>
    </source>
</evidence>
<gene>
    <name evidence="10" type="ORF">FIBRA_04018</name>
</gene>
<keyword evidence="11" id="KW-1185">Reference proteome</keyword>
<evidence type="ECO:0000256" key="8">
    <source>
        <dbReference type="ARBA" id="ARBA00023242"/>
    </source>
</evidence>
<dbReference type="GO" id="GO:0033588">
    <property type="term" value="C:elongator holoenzyme complex"/>
    <property type="evidence" value="ECO:0007669"/>
    <property type="project" value="InterPro"/>
</dbReference>
<proteinExistence type="inferred from homology"/>
<dbReference type="AlphaFoldDB" id="J4GNV7"/>
<dbReference type="RefSeq" id="XP_012181228.1">
    <property type="nucleotide sequence ID" value="XM_012325838.1"/>
</dbReference>
<dbReference type="Proteomes" id="UP000006352">
    <property type="component" value="Unassembled WGS sequence"/>
</dbReference>
<keyword evidence="8" id="KW-0539">Nucleus</keyword>
<evidence type="ECO:0000256" key="5">
    <source>
        <dbReference type="ARBA" id="ARBA00020264"/>
    </source>
</evidence>
<dbReference type="PANTHER" id="PTHR15641">
    <property type="entry name" value="ELONGATOR COMPLEX PROTEIN 5"/>
    <property type="match status" value="1"/>
</dbReference>
<evidence type="ECO:0000313" key="11">
    <source>
        <dbReference type="Proteomes" id="UP000006352"/>
    </source>
</evidence>
<dbReference type="PANTHER" id="PTHR15641:SF1">
    <property type="entry name" value="ELONGATOR COMPLEX PROTEIN 5"/>
    <property type="match status" value="1"/>
</dbReference>
<dbReference type="InParanoid" id="J4GNV7"/>
<keyword evidence="7" id="KW-0819">tRNA processing</keyword>
<dbReference type="GeneID" id="24096856"/>
<feature type="region of interest" description="Disordered" evidence="9">
    <location>
        <begin position="339"/>
        <end position="359"/>
    </location>
</feature>
<feature type="compositionally biased region" description="Acidic residues" evidence="9">
    <location>
        <begin position="343"/>
        <end position="359"/>
    </location>
</feature>
<evidence type="ECO:0000256" key="6">
    <source>
        <dbReference type="ARBA" id="ARBA00022490"/>
    </source>
</evidence>
<comment type="similarity">
    <text evidence="4">Belongs to the ELP5 family.</text>
</comment>
<dbReference type="EMBL" id="HE797057">
    <property type="protein sequence ID" value="CCM01945.1"/>
    <property type="molecule type" value="Genomic_DNA"/>
</dbReference>
<protein>
    <recommendedName>
        <fullName evidence="5">Elongator complex protein 5</fullName>
    </recommendedName>
</protein>
<evidence type="ECO:0000256" key="2">
    <source>
        <dbReference type="ARBA" id="ARBA00004496"/>
    </source>
</evidence>
<evidence type="ECO:0000256" key="9">
    <source>
        <dbReference type="SAM" id="MobiDB-lite"/>
    </source>
</evidence>
<evidence type="ECO:0000256" key="1">
    <source>
        <dbReference type="ARBA" id="ARBA00004123"/>
    </source>
</evidence>
<dbReference type="GO" id="GO:0000049">
    <property type="term" value="F:tRNA binding"/>
    <property type="evidence" value="ECO:0007669"/>
    <property type="project" value="TreeGrafter"/>
</dbReference>
<organism evidence="10 11">
    <name type="scientific">Fibroporia radiculosa</name>
    <dbReference type="NCBI Taxonomy" id="599839"/>
    <lineage>
        <taxon>Eukaryota</taxon>
        <taxon>Fungi</taxon>
        <taxon>Dikarya</taxon>
        <taxon>Basidiomycota</taxon>
        <taxon>Agaricomycotina</taxon>
        <taxon>Agaricomycetes</taxon>
        <taxon>Polyporales</taxon>
        <taxon>Fibroporiaceae</taxon>
        <taxon>Fibroporia</taxon>
    </lineage>
</organism>
<evidence type="ECO:0000256" key="4">
    <source>
        <dbReference type="ARBA" id="ARBA00009567"/>
    </source>
</evidence>
<accession>J4GNV7</accession>